<dbReference type="OrthoDB" id="2963168at2759"/>
<gene>
    <name evidence="5" type="ORF">BV898_02122</name>
</gene>
<keyword evidence="6" id="KW-1185">Reference proteome</keyword>
<dbReference type="GO" id="GO:0005524">
    <property type="term" value="F:ATP binding"/>
    <property type="evidence" value="ECO:0007669"/>
    <property type="project" value="UniProtKB-KW"/>
</dbReference>
<organism evidence="5 6">
    <name type="scientific">Hypsibius exemplaris</name>
    <name type="common">Freshwater tardigrade</name>
    <dbReference type="NCBI Taxonomy" id="2072580"/>
    <lineage>
        <taxon>Eukaryota</taxon>
        <taxon>Metazoa</taxon>
        <taxon>Ecdysozoa</taxon>
        <taxon>Tardigrada</taxon>
        <taxon>Eutardigrada</taxon>
        <taxon>Parachela</taxon>
        <taxon>Hypsibioidea</taxon>
        <taxon>Hypsibiidae</taxon>
        <taxon>Hypsibius</taxon>
    </lineage>
</organism>
<dbReference type="Gene3D" id="3.30.30.30">
    <property type="match status" value="1"/>
</dbReference>
<evidence type="ECO:0000256" key="1">
    <source>
        <dbReference type="ARBA" id="ARBA00007381"/>
    </source>
</evidence>
<dbReference type="EMBL" id="MTYJ01000008">
    <property type="protein sequence ID" value="OQV24173.1"/>
    <property type="molecule type" value="Genomic_DNA"/>
</dbReference>
<feature type="compositionally biased region" description="Basic and acidic residues" evidence="4">
    <location>
        <begin position="413"/>
        <end position="437"/>
    </location>
</feature>
<dbReference type="SUPFAM" id="SSF53067">
    <property type="entry name" value="Actin-like ATPase domain"/>
    <property type="match status" value="2"/>
</dbReference>
<name>A0A1W0X9J9_HYPEX</name>
<dbReference type="PANTHER" id="PTHR45639">
    <property type="entry name" value="HSC70CB, ISOFORM G-RELATED"/>
    <property type="match status" value="1"/>
</dbReference>
<dbReference type="PROSITE" id="PS01036">
    <property type="entry name" value="HSP70_3"/>
    <property type="match status" value="1"/>
</dbReference>
<dbReference type="AlphaFoldDB" id="A0A1W0X9J9"/>
<dbReference type="Gene3D" id="3.90.640.10">
    <property type="entry name" value="Actin, Chain A, domain 4"/>
    <property type="match status" value="1"/>
</dbReference>
<dbReference type="InterPro" id="IPR043129">
    <property type="entry name" value="ATPase_NBD"/>
</dbReference>
<dbReference type="Gene3D" id="3.30.420.40">
    <property type="match status" value="2"/>
</dbReference>
<evidence type="ECO:0000256" key="3">
    <source>
        <dbReference type="ARBA" id="ARBA00022840"/>
    </source>
</evidence>
<protein>
    <submittedName>
        <fullName evidence="5">78 kDa glucose-regulated protein-like protein</fullName>
    </submittedName>
</protein>
<comment type="similarity">
    <text evidence="1">Belongs to the heat shock protein 70 family.</text>
</comment>
<sequence length="637" mass="69917">MEAVLGIDFGTAKICCAVWMPETGVRLLKTDRSETMVPTYVVKDGERTILGTEGRDLSLINTFSSVFDLSMYLGRSVTEANSLVMLFGAPFSFQGHQDAPAAMNIVFSDPALPVETEPVTRILYELLQEVKAQAEAVTRCAIKHCVVTMRFSTVQPQMMGPLNALGLGGLFVYDHDAALHGYLLQVGAENQPISTYVVLDVGASGSRISLYGKQLGREDFLAVVKTESQIGVRWLDLHVRQHCADQFEKTHGVSCQADRQAVHRLRVECENARKKLSLASTFDFNLEELYQGKTFKYRLTRDAYEEIIGPSVLQLCQLVTATLTGNGINVDAPDCKLLLVGGGSRIPLVKRSVRWVSGKIFDISVGGSADEFAAMGAAKLAHDYALRLPASGTEYPRPDLGFQPPVVNNSDGRPTEKAVPRSADEPVPFVEDHREATSDVDESANTTPPTGGAPDDMEPDVADVNENNTAVTDGSLLSHVTQCSLPLNYELCTSNGCAPYNPTAAPLNPDGDSLQICEPIVPECQAETFEIPNVDRSKFIYSNDEEMRQIFRDEKKVKMKEFKSDQPAVGIYPNLQQSFETYSTTYQLSSYTTEQFPGRLPKFQNQVRGHGTHSSLNSINAKWKTDSNSGDGERSNK</sequence>
<keyword evidence="3" id="KW-0067">ATP-binding</keyword>
<evidence type="ECO:0000256" key="4">
    <source>
        <dbReference type="SAM" id="MobiDB-lite"/>
    </source>
</evidence>
<dbReference type="Pfam" id="PF00012">
    <property type="entry name" value="HSP70"/>
    <property type="match status" value="1"/>
</dbReference>
<comment type="caution">
    <text evidence="5">The sequence shown here is derived from an EMBL/GenBank/DDBJ whole genome shotgun (WGS) entry which is preliminary data.</text>
</comment>
<dbReference type="InterPro" id="IPR013126">
    <property type="entry name" value="Hsp_70_fam"/>
</dbReference>
<evidence type="ECO:0000313" key="6">
    <source>
        <dbReference type="Proteomes" id="UP000192578"/>
    </source>
</evidence>
<reference evidence="6" key="1">
    <citation type="submission" date="2017-01" db="EMBL/GenBank/DDBJ databases">
        <title>Comparative genomics of anhydrobiosis in the tardigrade Hypsibius dujardini.</title>
        <authorList>
            <person name="Yoshida Y."/>
            <person name="Koutsovoulos G."/>
            <person name="Laetsch D."/>
            <person name="Stevens L."/>
            <person name="Kumar S."/>
            <person name="Horikawa D."/>
            <person name="Ishino K."/>
            <person name="Komine S."/>
            <person name="Tomita M."/>
            <person name="Blaxter M."/>
            <person name="Arakawa K."/>
        </authorList>
    </citation>
    <scope>NUCLEOTIDE SEQUENCE [LARGE SCALE GENOMIC DNA]</scope>
    <source>
        <strain evidence="6">Z151</strain>
    </source>
</reference>
<evidence type="ECO:0000313" key="5">
    <source>
        <dbReference type="EMBL" id="OQV24173.1"/>
    </source>
</evidence>
<dbReference type="GO" id="GO:0140662">
    <property type="term" value="F:ATP-dependent protein folding chaperone"/>
    <property type="evidence" value="ECO:0007669"/>
    <property type="project" value="InterPro"/>
</dbReference>
<feature type="region of interest" description="Disordered" evidence="4">
    <location>
        <begin position="608"/>
        <end position="637"/>
    </location>
</feature>
<proteinExistence type="inferred from homology"/>
<dbReference type="Proteomes" id="UP000192578">
    <property type="component" value="Unassembled WGS sequence"/>
</dbReference>
<feature type="compositionally biased region" description="Polar residues" evidence="4">
    <location>
        <begin position="608"/>
        <end position="630"/>
    </location>
</feature>
<feature type="region of interest" description="Disordered" evidence="4">
    <location>
        <begin position="395"/>
        <end position="459"/>
    </location>
</feature>
<evidence type="ECO:0000256" key="2">
    <source>
        <dbReference type="ARBA" id="ARBA00022741"/>
    </source>
</evidence>
<dbReference type="InterPro" id="IPR018181">
    <property type="entry name" value="Heat_shock_70_CS"/>
</dbReference>
<dbReference type="FunFam" id="3.90.640.10:FF:000003">
    <property type="entry name" value="Molecular chaperone DnaK"/>
    <property type="match status" value="1"/>
</dbReference>
<keyword evidence="2" id="KW-0547">Nucleotide-binding</keyword>
<accession>A0A1W0X9J9</accession>